<accession>A0A158JBQ3</accession>
<dbReference type="RefSeq" id="WP_268808272.1">
    <property type="nucleotide sequence ID" value="NZ_FCNW02000075.1"/>
</dbReference>
<keyword evidence="5" id="KW-1185">Reference proteome</keyword>
<dbReference type="STRING" id="326474.AWB65_06322"/>
<organism evidence="4 5">
    <name type="scientific">Caballeronia humi</name>
    <dbReference type="NCBI Taxonomy" id="326474"/>
    <lineage>
        <taxon>Bacteria</taxon>
        <taxon>Pseudomonadati</taxon>
        <taxon>Pseudomonadota</taxon>
        <taxon>Betaproteobacteria</taxon>
        <taxon>Burkholderiales</taxon>
        <taxon>Burkholderiaceae</taxon>
        <taxon>Caballeronia</taxon>
    </lineage>
</organism>
<dbReference type="Pfam" id="PF03524">
    <property type="entry name" value="CagX"/>
    <property type="match status" value="1"/>
</dbReference>
<feature type="region of interest" description="Disordered" evidence="3">
    <location>
        <begin position="1"/>
        <end position="23"/>
    </location>
</feature>
<evidence type="ECO:0000256" key="2">
    <source>
        <dbReference type="ARBA" id="ARBA00022729"/>
    </source>
</evidence>
<comment type="similarity">
    <text evidence="1">Belongs to the TrbG/VirB9 family.</text>
</comment>
<dbReference type="InterPro" id="IPR038161">
    <property type="entry name" value="VirB9/CagX/TrbG_C_sf"/>
</dbReference>
<sequence length="95" mass="10631">MARVRARDDATGNGGRGGSDRETSVALDQLNWDYSVDGHAEFTPETVFDDGHAVWMRMPAKAQEWPVPFILDHGDRVVANFIRRGEFPRPSASCR</sequence>
<dbReference type="InterPro" id="IPR033645">
    <property type="entry name" value="VirB9/CagX/TrbG_C"/>
</dbReference>
<name>A0A158JBQ3_9BURK</name>
<protein>
    <submittedName>
        <fullName evidence="4">Conjugal transfer protein TrbG/VirB9/CagX</fullName>
    </submittedName>
</protein>
<keyword evidence="2" id="KW-0732">Signal</keyword>
<dbReference type="CDD" id="cd06911">
    <property type="entry name" value="VirB9_CagX_TrbG"/>
    <property type="match status" value="1"/>
</dbReference>
<reference evidence="4" key="1">
    <citation type="submission" date="2016-01" db="EMBL/GenBank/DDBJ databases">
        <authorList>
            <person name="Peeters C."/>
        </authorList>
    </citation>
    <scope>NUCLEOTIDE SEQUENCE [LARGE SCALE GENOMIC DNA]</scope>
    <source>
        <strain evidence="4">LMG 22934</strain>
    </source>
</reference>
<evidence type="ECO:0000256" key="1">
    <source>
        <dbReference type="ARBA" id="ARBA00006135"/>
    </source>
</evidence>
<evidence type="ECO:0000256" key="3">
    <source>
        <dbReference type="SAM" id="MobiDB-lite"/>
    </source>
</evidence>
<comment type="caution">
    <text evidence="4">The sequence shown here is derived from an EMBL/GenBank/DDBJ whole genome shotgun (WGS) entry which is preliminary data.</text>
</comment>
<dbReference type="InterPro" id="IPR010258">
    <property type="entry name" value="Conjugal_tfr_TrbG/VirB9/CagX"/>
</dbReference>
<dbReference type="AlphaFoldDB" id="A0A158JBQ3"/>
<dbReference type="EMBL" id="FCNW02000075">
    <property type="protein sequence ID" value="SAL66288.1"/>
    <property type="molecule type" value="Genomic_DNA"/>
</dbReference>
<dbReference type="Gene3D" id="2.60.40.2500">
    <property type="match status" value="1"/>
</dbReference>
<evidence type="ECO:0000313" key="5">
    <source>
        <dbReference type="Proteomes" id="UP000054977"/>
    </source>
</evidence>
<feature type="compositionally biased region" description="Basic and acidic residues" evidence="3">
    <location>
        <begin position="1"/>
        <end position="10"/>
    </location>
</feature>
<evidence type="ECO:0000313" key="4">
    <source>
        <dbReference type="EMBL" id="SAL66288.1"/>
    </source>
</evidence>
<proteinExistence type="inferred from homology"/>
<dbReference type="Proteomes" id="UP000054977">
    <property type="component" value="Unassembled WGS sequence"/>
</dbReference>
<gene>
    <name evidence="4" type="ORF">AWB65_06322</name>
</gene>